<feature type="region of interest" description="Disordered" evidence="1">
    <location>
        <begin position="58"/>
        <end position="79"/>
    </location>
</feature>
<evidence type="ECO:0000313" key="2">
    <source>
        <dbReference type="EMBL" id="CDQ06368.1"/>
    </source>
</evidence>
<dbReference type="EMBL" id="LN855085">
    <property type="protein sequence ID" value="CDQ06368.1"/>
    <property type="molecule type" value="Genomic_DNA"/>
</dbReference>
<sequence>MPELWAPQHLRLGFPVWRKPHGEGSDQEPTPGHSDNPCKRATETVIFCQKENRQCGKEQAQTQGTTTPIHPPQPSQVPLGAQSITRQSHSACTLLAIPDETVDAKTLHTRSFCWEEHTVVDTTGPTSGKPLPEEFLGSRWVPLGSFWVLAEVLLGSCWVPTGSKLWPLAAHMSTVLNCHVLPLRYWGTQLQPQTYRSLRPLDQPPDTAPKCNQLSLAKLKKPLHFLVLQVDYAQKTK</sequence>
<reference evidence="2" key="2">
    <citation type="submission" date="2012-12" db="EMBL/GenBank/DDBJ databases">
        <authorList>
            <consortium name="WormBase Consortium"/>
            <person name="Ghedin E."/>
            <person name="Paulini M."/>
        </authorList>
    </citation>
    <scope>NUCLEOTIDE SEQUENCE</scope>
    <source>
        <strain evidence="2">FR3</strain>
    </source>
</reference>
<proteinExistence type="predicted"/>
<evidence type="ECO:0000256" key="1">
    <source>
        <dbReference type="SAM" id="MobiDB-lite"/>
    </source>
</evidence>
<organism evidence="2">
    <name type="scientific">Brugia malayi</name>
    <name type="common">Filarial nematode worm</name>
    <dbReference type="NCBI Taxonomy" id="6279"/>
    <lineage>
        <taxon>Eukaryota</taxon>
        <taxon>Metazoa</taxon>
        <taxon>Ecdysozoa</taxon>
        <taxon>Nematoda</taxon>
        <taxon>Chromadorea</taxon>
        <taxon>Rhabditida</taxon>
        <taxon>Spirurina</taxon>
        <taxon>Spiruromorpha</taxon>
        <taxon>Filarioidea</taxon>
        <taxon>Onchocercidae</taxon>
        <taxon>Brugia</taxon>
    </lineage>
</organism>
<dbReference type="AlphaFoldDB" id="A0A1I9G8P1"/>
<accession>A0A1I9G8P1</accession>
<name>A0A1I9G8P1_BRUMA</name>
<gene>
    <name evidence="2" type="primary">Bm7917</name>
    <name evidence="2" type="ORF">BM_Bm7917</name>
</gene>
<reference evidence="2" key="1">
    <citation type="journal article" date="2007" name="Science">
        <title>Draft genome of the filarial nematode parasite Brugia malayi.</title>
        <authorList>
            <person name="Ghedin E."/>
            <person name="Wang S."/>
            <person name="Spiro D."/>
            <person name="Caler E."/>
            <person name="Zhao Q."/>
            <person name="Crabtree J."/>
            <person name="Allen J.E."/>
            <person name="Delcher A.L."/>
            <person name="Guiliano D.B."/>
            <person name="Miranda-Saavedra D."/>
            <person name="Angiuoli S.V."/>
            <person name="Creasy T."/>
            <person name="Amedeo P."/>
            <person name="Haas B."/>
            <person name="El-Sayed N.M."/>
            <person name="Wortman J.R."/>
            <person name="Feldblyum T."/>
            <person name="Tallon L."/>
            <person name="Schatz M."/>
            <person name="Shumway M."/>
            <person name="Koo H."/>
            <person name="Salzberg S.L."/>
            <person name="Schobel S."/>
            <person name="Pertea M."/>
            <person name="Pop M."/>
            <person name="White O."/>
            <person name="Barton G.J."/>
            <person name="Carlow C.K."/>
            <person name="Crawford M.J."/>
            <person name="Daub J."/>
            <person name="Dimmic M.W."/>
            <person name="Estes C.F."/>
            <person name="Foster J.M."/>
            <person name="Ganatra M."/>
            <person name="Gregory W.F."/>
            <person name="Johnson N.M."/>
            <person name="Jin J."/>
            <person name="Komuniecki R."/>
            <person name="Korf I."/>
            <person name="Kumar S."/>
            <person name="Laney S."/>
            <person name="Li B.W."/>
            <person name="Li W."/>
            <person name="Lindblom T.H."/>
            <person name="Lustigman S."/>
            <person name="Ma D."/>
            <person name="Maina C.V."/>
            <person name="Martin D.M."/>
            <person name="McCarter J.P."/>
            <person name="McReynolds L."/>
            <person name="Mitreva M."/>
            <person name="Nutman T.B."/>
            <person name="Parkinson J."/>
            <person name="Peregrin-Alvarez J.M."/>
            <person name="Poole C."/>
            <person name="Ren Q."/>
            <person name="Saunders L."/>
            <person name="Sluder A.E."/>
            <person name="Smith K."/>
            <person name="Stanke M."/>
            <person name="Unnasch T.R."/>
            <person name="Ware J."/>
            <person name="Wei A.D."/>
            <person name="Weil G."/>
            <person name="Williams D.J."/>
            <person name="Zhang Y."/>
            <person name="Williams S.A."/>
            <person name="Fraser-Liggett C."/>
            <person name="Slatko B."/>
            <person name="Blaxter M.L."/>
            <person name="Scott A.L."/>
        </authorList>
    </citation>
    <scope>NUCLEOTIDE SEQUENCE</scope>
    <source>
        <strain evidence="2">FR3</strain>
    </source>
</reference>
<feature type="region of interest" description="Disordered" evidence="1">
    <location>
        <begin position="15"/>
        <end position="38"/>
    </location>
</feature>
<protein>
    <submittedName>
        <fullName evidence="2">Bm7917</fullName>
    </submittedName>
</protein>
<feature type="compositionally biased region" description="Polar residues" evidence="1">
    <location>
        <begin position="59"/>
        <end position="68"/>
    </location>
</feature>